<dbReference type="InterPro" id="IPR009057">
    <property type="entry name" value="Homeodomain-like_sf"/>
</dbReference>
<evidence type="ECO:0000313" key="17">
    <source>
        <dbReference type="Proteomes" id="UP000324629"/>
    </source>
</evidence>
<dbReference type="PANTHER" id="PTHR14043:SF2">
    <property type="entry name" value="HOMEOBOX PROTEIN CUT"/>
    <property type="match status" value="1"/>
</dbReference>
<keyword evidence="3" id="KW-0677">Repeat</keyword>
<evidence type="ECO:0000256" key="1">
    <source>
        <dbReference type="ARBA" id="ARBA00004123"/>
    </source>
</evidence>
<gene>
    <name evidence="16" type="ORF">DEA37_0003453</name>
</gene>
<dbReference type="InterPro" id="IPR003350">
    <property type="entry name" value="CUT_dom"/>
</dbReference>
<evidence type="ECO:0000256" key="3">
    <source>
        <dbReference type="ARBA" id="ARBA00022737"/>
    </source>
</evidence>
<keyword evidence="6 10" id="KW-0238">DNA-binding</keyword>
<evidence type="ECO:0000259" key="15">
    <source>
        <dbReference type="PROSITE" id="PS51042"/>
    </source>
</evidence>
<dbReference type="PROSITE" id="PS51042">
    <property type="entry name" value="CUT"/>
    <property type="match status" value="2"/>
</dbReference>
<evidence type="ECO:0000256" key="12">
    <source>
        <dbReference type="RuleBase" id="RU361129"/>
    </source>
</evidence>
<accession>A0A5J4NS36</accession>
<evidence type="ECO:0000313" key="16">
    <source>
        <dbReference type="EMBL" id="KAA3677980.1"/>
    </source>
</evidence>
<dbReference type="SUPFAM" id="SSF46689">
    <property type="entry name" value="Homeodomain-like"/>
    <property type="match status" value="1"/>
</dbReference>
<dbReference type="Gene3D" id="1.10.10.60">
    <property type="entry name" value="Homeodomain-like"/>
    <property type="match status" value="1"/>
</dbReference>
<dbReference type="Gene3D" id="1.10.260.40">
    <property type="entry name" value="lambda repressor-like DNA-binding domains"/>
    <property type="match status" value="2"/>
</dbReference>
<comment type="similarity">
    <text evidence="2 12">Belongs to the CUT homeobox family.</text>
</comment>
<dbReference type="CDD" id="cd00086">
    <property type="entry name" value="homeodomain"/>
    <property type="match status" value="1"/>
</dbReference>
<evidence type="ECO:0000256" key="9">
    <source>
        <dbReference type="ARBA" id="ARBA00023242"/>
    </source>
</evidence>
<protein>
    <recommendedName>
        <fullName evidence="12">DNA-binding protein SATB</fullName>
    </recommendedName>
    <alternativeName>
        <fullName evidence="12">Special AT-rich sequence-binding protein</fullName>
    </alternativeName>
</protein>
<comment type="subcellular location">
    <subcellularLocation>
        <location evidence="1 10 11">Nucleus</location>
    </subcellularLocation>
</comment>
<dbReference type="GO" id="GO:0005634">
    <property type="term" value="C:nucleus"/>
    <property type="evidence" value="ECO:0007669"/>
    <property type="project" value="UniProtKB-SubCell"/>
</dbReference>
<evidence type="ECO:0000256" key="8">
    <source>
        <dbReference type="ARBA" id="ARBA00023163"/>
    </source>
</evidence>
<reference evidence="16 17" key="1">
    <citation type="journal article" date="2019" name="Gigascience">
        <title>Whole-genome sequence of the oriental lung fluke Paragonimus westermani.</title>
        <authorList>
            <person name="Oey H."/>
            <person name="Zakrzewski M."/>
            <person name="Narain K."/>
            <person name="Devi K.R."/>
            <person name="Agatsuma T."/>
            <person name="Nawaratna S."/>
            <person name="Gobert G.N."/>
            <person name="Jones M.K."/>
            <person name="Ragan M.A."/>
            <person name="McManus D.P."/>
            <person name="Krause L."/>
        </authorList>
    </citation>
    <scope>NUCLEOTIDE SEQUENCE [LARGE SCALE GENOMIC DNA]</scope>
    <source>
        <strain evidence="16 17">IND2009</strain>
    </source>
</reference>
<evidence type="ECO:0000256" key="11">
    <source>
        <dbReference type="RuleBase" id="RU000682"/>
    </source>
</evidence>
<evidence type="ECO:0000256" key="10">
    <source>
        <dbReference type="PROSITE-ProRule" id="PRU00108"/>
    </source>
</evidence>
<dbReference type="SMART" id="SM01109">
    <property type="entry name" value="CUT"/>
    <property type="match status" value="2"/>
</dbReference>
<dbReference type="Pfam" id="PF02376">
    <property type="entry name" value="CUT"/>
    <property type="match status" value="2"/>
</dbReference>
<dbReference type="GO" id="GO:0003677">
    <property type="term" value="F:DNA binding"/>
    <property type="evidence" value="ECO:0007669"/>
    <property type="project" value="UniProtKB-UniRule"/>
</dbReference>
<dbReference type="PANTHER" id="PTHR14043">
    <property type="entry name" value="CCAAT DISPLACEMENT PROTEIN-RELATED"/>
    <property type="match status" value="1"/>
</dbReference>
<proteinExistence type="inferred from homology"/>
<dbReference type="EMBL" id="QNGE01001265">
    <property type="protein sequence ID" value="KAA3677980.1"/>
    <property type="molecule type" value="Genomic_DNA"/>
</dbReference>
<keyword evidence="9 10" id="KW-0539">Nucleus</keyword>
<keyword evidence="17" id="KW-1185">Reference proteome</keyword>
<organism evidence="16 17">
    <name type="scientific">Paragonimus westermani</name>
    <dbReference type="NCBI Taxonomy" id="34504"/>
    <lineage>
        <taxon>Eukaryota</taxon>
        <taxon>Metazoa</taxon>
        <taxon>Spiralia</taxon>
        <taxon>Lophotrochozoa</taxon>
        <taxon>Platyhelminthes</taxon>
        <taxon>Trematoda</taxon>
        <taxon>Digenea</taxon>
        <taxon>Plagiorchiida</taxon>
        <taxon>Troglotremata</taxon>
        <taxon>Troglotrematidae</taxon>
        <taxon>Paragonimus</taxon>
    </lineage>
</organism>
<evidence type="ECO:0000256" key="6">
    <source>
        <dbReference type="ARBA" id="ARBA00023125"/>
    </source>
</evidence>
<feature type="region of interest" description="Disordered" evidence="13">
    <location>
        <begin position="1449"/>
        <end position="1468"/>
    </location>
</feature>
<keyword evidence="4 12" id="KW-0805">Transcription regulation</keyword>
<dbReference type="Proteomes" id="UP000324629">
    <property type="component" value="Unassembled WGS sequence"/>
</dbReference>
<dbReference type="PROSITE" id="PS50071">
    <property type="entry name" value="HOMEOBOX_2"/>
    <property type="match status" value="1"/>
</dbReference>
<evidence type="ECO:0000256" key="13">
    <source>
        <dbReference type="SAM" id="MobiDB-lite"/>
    </source>
</evidence>
<feature type="region of interest" description="Disordered" evidence="13">
    <location>
        <begin position="85"/>
        <end position="116"/>
    </location>
</feature>
<evidence type="ECO:0000256" key="5">
    <source>
        <dbReference type="ARBA" id="ARBA00023054"/>
    </source>
</evidence>
<dbReference type="InterPro" id="IPR010982">
    <property type="entry name" value="Lambda_DNA-bd_dom_sf"/>
</dbReference>
<feature type="region of interest" description="Disordered" evidence="13">
    <location>
        <begin position="1219"/>
        <end position="1247"/>
    </location>
</feature>
<comment type="caution">
    <text evidence="16">The sequence shown here is derived from an EMBL/GenBank/DDBJ whole genome shotgun (WGS) entry which is preliminary data.</text>
</comment>
<feature type="DNA-binding region" description="Homeobox" evidence="10">
    <location>
        <begin position="1327"/>
        <end position="1386"/>
    </location>
</feature>
<evidence type="ECO:0000256" key="2">
    <source>
        <dbReference type="ARBA" id="ARBA00008190"/>
    </source>
</evidence>
<keyword evidence="5" id="KW-0175">Coiled coil</keyword>
<dbReference type="SMART" id="SM00389">
    <property type="entry name" value="HOX"/>
    <property type="match status" value="1"/>
</dbReference>
<evidence type="ECO:0000256" key="4">
    <source>
        <dbReference type="ARBA" id="ARBA00023015"/>
    </source>
</evidence>
<dbReference type="InterPro" id="IPR001356">
    <property type="entry name" value="HD"/>
</dbReference>
<feature type="domain" description="Homeobox" evidence="14">
    <location>
        <begin position="1325"/>
        <end position="1385"/>
    </location>
</feature>
<feature type="region of interest" description="Disordered" evidence="13">
    <location>
        <begin position="648"/>
        <end position="679"/>
    </location>
</feature>
<keyword evidence="7 10" id="KW-0371">Homeobox</keyword>
<feature type="domain" description="CUT" evidence="15">
    <location>
        <begin position="1072"/>
        <end position="1159"/>
    </location>
</feature>
<evidence type="ECO:0000256" key="7">
    <source>
        <dbReference type="ARBA" id="ARBA00023155"/>
    </source>
</evidence>
<feature type="domain" description="CUT" evidence="15">
    <location>
        <begin position="399"/>
        <end position="486"/>
    </location>
</feature>
<name>A0A5J4NS36_9TREM</name>
<dbReference type="SUPFAM" id="SSF47413">
    <property type="entry name" value="lambda repressor-like DNA-binding domains"/>
    <property type="match status" value="2"/>
</dbReference>
<evidence type="ECO:0000259" key="14">
    <source>
        <dbReference type="PROSITE" id="PS50071"/>
    </source>
</evidence>
<keyword evidence="8 12" id="KW-0804">Transcription</keyword>
<dbReference type="Pfam" id="PF00046">
    <property type="entry name" value="Homeodomain"/>
    <property type="match status" value="1"/>
</dbReference>
<sequence length="1468" mass="159111">MNSLLPSHSLVTTSLVRRSNRFLDVEQAASGSHSSFTVPVSNPLFSSLSDSASVASSTDLPSCTAVDLANFQDSAKTSLLVRLSKDPPVSSADGSHTDPAESSPSLSEADHFPSPPNAVTVRLQKPLIMNFKKHKLLKRCHRQLKRLLRSPRINSGTASDLNSQCDTSHGCQKCSINSTILIDLQTKYSDLSLEVASLKRQLVAVQHAFTSLRTMLLASFPTSFDHAKSTGDFSVNPSANSFDSDVLVSATNSCAEIVNAFRLDNARSCDPPVSSASILVPPAVSSAPCSSVTFPMAVSLQASTLHTQATYMTLPTFSYSSLVATNMPDISTADIPVSSAVRDSTTSNTNLPDEINDFFPSTFTSVTDNETHLPALNGASPVALNPELIQSKTEALEARGIFSVSKQFDTFLLVEAVRNSMLALNVSQRRLSRELNGIRQKTISDLLRKPKPWSQLTPHARITYERMYDWLISLQGSKINRLKDVTSTSSLTSVARSVQSNGASPWTLSGTDDTPISEHVLEDMYLSAEPAPISPFEASVSPNSFSSAPITDSNNFLNGNLESVKTAPFDCTQPTTISTTDGCEQFSIETGTSVSNEAGISRRFPSTLDTETQRRIKDILSAARIAMAQEKSEEIIQVVDVHHENGLKSGVKKRRTASAESTGRSRRVSKVEEDETRTEVHRTDSRIMITVKNPLLVTSVTSASITAPTSTSHLSGCTGEHNSVAQLPTCVSAARSTQSVPTVFPAPPVVMSTSVAQSFWSGVSKTAETCSSTTPTVHGVVGHIPLSLAGSMGHATPQTILSTSQDHNPDFVSKLRLLTVQQPGPRTFSIVTPRGEHITLPITAVQLGRAPDPSFSLAHQSTTVPQLNPSNHPASLNLVTSLPILTPTVSAGTTVSAVNSVSQLNLAVPSPPLPNLVSFGRMSMPVLPQPLGNLMSPLQQTLILLAAAANANGCNTSISMSNQLKNDVPSNSVVSSSLDTANAMVSCSQQAQMGITCLSNQPRELFSGEPSVIVFSQSGNSFDMPVTTGPLTATNCRAPNLNRTSYSCTTDDATLKLLSTIDYQQLTASQLKQFSDCISPLDTFDLATRVKNDLRELNVSQRMFGELVLGMCQASVSDILNKPRHWDVLSPRSRLAYLRLYTWLQQPDRAESIKLAQANHRQRLRNFLSDYQSVIPMSSEITSNQDNVPNVQPVVNPTQSPGARKRDAITSQLACTGSTMPSKLMRSDPLGSDETIESSKSTDQLAEHERQSLFDIARAATVAMQRGNSANLIRLVKTKSESPIKIPALSRSTTPLKIESSSKLARGTELAESMSKLPGCSPEKMSPGRYRVVFTPEQKEALVTSFSRQPYPSSDRLREIARELDLTYKTVLNWFHNRRMRSRPPMLASMGRTNCLGSSHVDEQKPPIRTCEQEFSTTMADPALDTVDNSQLQPVHLPHHHDTYPVVQFGHQNRRKRPDPSRLITPCL</sequence>